<accession>A0A917WNS3</accession>
<feature type="coiled-coil region" evidence="1">
    <location>
        <begin position="99"/>
        <end position="136"/>
    </location>
</feature>
<feature type="domain" description="C4-type zinc ribbon" evidence="2">
    <location>
        <begin position="206"/>
        <end position="240"/>
    </location>
</feature>
<dbReference type="EMBL" id="BMNA01000018">
    <property type="protein sequence ID" value="GGM17784.1"/>
    <property type="molecule type" value="Genomic_DNA"/>
</dbReference>
<evidence type="ECO:0000259" key="3">
    <source>
        <dbReference type="Pfam" id="PF24481"/>
    </source>
</evidence>
<organism evidence="4 5">
    <name type="scientific">Nakamurella endophytica</name>
    <dbReference type="NCBI Taxonomy" id="1748367"/>
    <lineage>
        <taxon>Bacteria</taxon>
        <taxon>Bacillati</taxon>
        <taxon>Actinomycetota</taxon>
        <taxon>Actinomycetes</taxon>
        <taxon>Nakamurellales</taxon>
        <taxon>Nakamurellaceae</taxon>
        <taxon>Nakamurella</taxon>
    </lineage>
</organism>
<dbReference type="Pfam" id="PF02591">
    <property type="entry name" value="Zn_ribbon_9"/>
    <property type="match status" value="1"/>
</dbReference>
<sequence>MAVPKADPFAQRRLLELATLDRSLSTVEHRTRTLPELAVIAAAEAELDTVAADKALADAELGDLDRATRKLDAEVEQVRARADRDAARLAAGSGTSRELENLQHEIESLARRQGVLEDEELELMEQRETAEAAVARLASRVDEVTGGLTAARTRRDDALADLSVERDRLSAARAALVTGLPADLVTLYDRIHAGGRVAAGELRGSRCEACSMQLDNVELARLRNAPVDDVLRCPECGAILVRT</sequence>
<proteinExistence type="predicted"/>
<keyword evidence="5" id="KW-1185">Reference proteome</keyword>
<dbReference type="InterPro" id="IPR056003">
    <property type="entry name" value="CT398_CC_hairpin"/>
</dbReference>
<dbReference type="Gene3D" id="1.10.287.1490">
    <property type="match status" value="1"/>
</dbReference>
<gene>
    <name evidence="4" type="ORF">GCM10011594_42360</name>
</gene>
<evidence type="ECO:0000256" key="1">
    <source>
        <dbReference type="SAM" id="Coils"/>
    </source>
</evidence>
<evidence type="ECO:0008006" key="6">
    <source>
        <dbReference type="Google" id="ProtNLM"/>
    </source>
</evidence>
<comment type="caution">
    <text evidence="4">The sequence shown here is derived from an EMBL/GenBank/DDBJ whole genome shotgun (WGS) entry which is preliminary data.</text>
</comment>
<reference evidence="4" key="1">
    <citation type="journal article" date="2014" name="Int. J. Syst. Evol. Microbiol.">
        <title>Complete genome sequence of Corynebacterium casei LMG S-19264T (=DSM 44701T), isolated from a smear-ripened cheese.</title>
        <authorList>
            <consortium name="US DOE Joint Genome Institute (JGI-PGF)"/>
            <person name="Walter F."/>
            <person name="Albersmeier A."/>
            <person name="Kalinowski J."/>
            <person name="Ruckert C."/>
        </authorList>
    </citation>
    <scope>NUCLEOTIDE SEQUENCE</scope>
    <source>
        <strain evidence="4">CGMCC 4.7308</strain>
    </source>
</reference>
<feature type="domain" description="CT398-like coiled coil hairpin" evidence="3">
    <location>
        <begin position="17"/>
        <end position="193"/>
    </location>
</feature>
<evidence type="ECO:0000313" key="5">
    <source>
        <dbReference type="Proteomes" id="UP000655208"/>
    </source>
</evidence>
<dbReference type="Pfam" id="PF24481">
    <property type="entry name" value="CT398_CC"/>
    <property type="match status" value="1"/>
</dbReference>
<dbReference type="RefSeq" id="WP_229674729.1">
    <property type="nucleotide sequence ID" value="NZ_BMNA01000018.1"/>
</dbReference>
<evidence type="ECO:0000313" key="4">
    <source>
        <dbReference type="EMBL" id="GGM17784.1"/>
    </source>
</evidence>
<dbReference type="PANTHER" id="PTHR39082">
    <property type="entry name" value="PHOSPHOLIPASE C-BETA-2-RELATED"/>
    <property type="match status" value="1"/>
</dbReference>
<dbReference type="PANTHER" id="PTHR39082:SF1">
    <property type="entry name" value="SCAVENGER RECEPTOR CLASS A MEMBER 3"/>
    <property type="match status" value="1"/>
</dbReference>
<reference evidence="4" key="2">
    <citation type="submission" date="2020-09" db="EMBL/GenBank/DDBJ databases">
        <authorList>
            <person name="Sun Q."/>
            <person name="Zhou Y."/>
        </authorList>
    </citation>
    <scope>NUCLEOTIDE SEQUENCE</scope>
    <source>
        <strain evidence="4">CGMCC 4.7308</strain>
    </source>
</reference>
<name>A0A917WNS3_9ACTN</name>
<dbReference type="Proteomes" id="UP000655208">
    <property type="component" value="Unassembled WGS sequence"/>
</dbReference>
<dbReference type="InterPro" id="IPR003743">
    <property type="entry name" value="Zf-RING_7"/>
</dbReference>
<dbReference type="AlphaFoldDB" id="A0A917WNS3"/>
<protein>
    <recommendedName>
        <fullName evidence="6">C4-type zinc ribbon domain-containing protein</fullName>
    </recommendedName>
</protein>
<keyword evidence="1" id="KW-0175">Coiled coil</keyword>
<evidence type="ECO:0000259" key="2">
    <source>
        <dbReference type="Pfam" id="PF02591"/>
    </source>
</evidence>
<dbReference type="InterPro" id="IPR052376">
    <property type="entry name" value="Oxidative_Scav/Glycosyltrans"/>
</dbReference>